<dbReference type="InterPro" id="IPR008952">
    <property type="entry name" value="Tetraspanin_EC2_sf"/>
</dbReference>
<keyword evidence="8 15" id="KW-1133">Transmembrane helix</keyword>
<evidence type="ECO:0000313" key="17">
    <source>
        <dbReference type="EMBL" id="KAF7706418.1"/>
    </source>
</evidence>
<accession>A0A8T0BH49</accession>
<dbReference type="InterPro" id="IPR017948">
    <property type="entry name" value="TGFb_CS"/>
</dbReference>
<dbReference type="SUPFAM" id="SSF48652">
    <property type="entry name" value="Tetraspanin"/>
    <property type="match status" value="1"/>
</dbReference>
<evidence type="ECO:0000256" key="6">
    <source>
        <dbReference type="ARBA" id="ARBA00022525"/>
    </source>
</evidence>
<dbReference type="SUPFAM" id="SSF57501">
    <property type="entry name" value="Cystine-knot cytokines"/>
    <property type="match status" value="1"/>
</dbReference>
<dbReference type="Pfam" id="PF00335">
    <property type="entry name" value="Tetraspanin"/>
    <property type="match status" value="1"/>
</dbReference>
<feature type="transmembrane region" description="Helical" evidence="15">
    <location>
        <begin position="527"/>
        <end position="552"/>
    </location>
</feature>
<feature type="compositionally biased region" description="Basic and acidic residues" evidence="14">
    <location>
        <begin position="30"/>
        <end position="51"/>
    </location>
</feature>
<keyword evidence="5" id="KW-1003">Cell membrane</keyword>
<feature type="transmembrane region" description="Helical" evidence="15">
    <location>
        <begin position="670"/>
        <end position="695"/>
    </location>
</feature>
<dbReference type="PRINTS" id="PR00259">
    <property type="entry name" value="TMFOUR"/>
</dbReference>
<dbReference type="GO" id="GO:0005576">
    <property type="term" value="C:extracellular region"/>
    <property type="evidence" value="ECO:0007669"/>
    <property type="project" value="UniProtKB-SubCell"/>
</dbReference>
<dbReference type="InterPro" id="IPR001839">
    <property type="entry name" value="TGF-b_C"/>
</dbReference>
<feature type="domain" description="TGF-beta family profile" evidence="16">
    <location>
        <begin position="338"/>
        <end position="454"/>
    </location>
</feature>
<dbReference type="EMBL" id="JABFDY010000006">
    <property type="protein sequence ID" value="KAF7706418.1"/>
    <property type="molecule type" value="Genomic_DNA"/>
</dbReference>
<evidence type="ECO:0000259" key="16">
    <source>
        <dbReference type="PROSITE" id="PS51362"/>
    </source>
</evidence>
<keyword evidence="18" id="KW-1185">Reference proteome</keyword>
<evidence type="ECO:0000256" key="11">
    <source>
        <dbReference type="ARBA" id="ARBA00023157"/>
    </source>
</evidence>
<evidence type="ECO:0000256" key="13">
    <source>
        <dbReference type="RuleBase" id="RU000354"/>
    </source>
</evidence>
<comment type="caution">
    <text evidence="17">The sequence shown here is derived from an EMBL/GenBank/DDBJ whole genome shotgun (WGS) entry which is preliminary data.</text>
</comment>
<gene>
    <name evidence="17" type="ORF">HF521_019672</name>
</gene>
<proteinExistence type="inferred from homology"/>
<evidence type="ECO:0000256" key="7">
    <source>
        <dbReference type="ARBA" id="ARBA00022692"/>
    </source>
</evidence>
<dbReference type="Pfam" id="PF00019">
    <property type="entry name" value="TGF_beta"/>
    <property type="match status" value="1"/>
</dbReference>
<protein>
    <recommendedName>
        <fullName evidence="16">TGF-beta family profile domain-containing protein</fullName>
    </recommendedName>
</protein>
<evidence type="ECO:0000313" key="18">
    <source>
        <dbReference type="Proteomes" id="UP000606274"/>
    </source>
</evidence>
<keyword evidence="12" id="KW-0325">Glycoprotein</keyword>
<dbReference type="PROSITE" id="PS00250">
    <property type="entry name" value="TGF_BETA_1"/>
    <property type="match status" value="1"/>
</dbReference>
<name>A0A8T0BH49_SILME</name>
<dbReference type="PANTHER" id="PTHR19282:SF63">
    <property type="entry name" value="TETRASPANIN-5"/>
    <property type="match status" value="1"/>
</dbReference>
<reference evidence="17" key="1">
    <citation type="submission" date="2020-08" db="EMBL/GenBank/DDBJ databases">
        <title>Chromosome-level assembly of Southern catfish (Silurus meridionalis) provides insights into visual adaptation to the nocturnal and benthic lifestyles.</title>
        <authorList>
            <person name="Zhang Y."/>
            <person name="Wang D."/>
            <person name="Peng Z."/>
        </authorList>
    </citation>
    <scope>NUCLEOTIDE SEQUENCE</scope>
    <source>
        <strain evidence="17">SWU-2019-XX</strain>
        <tissue evidence="17">Muscle</tissue>
    </source>
</reference>
<dbReference type="InterPro" id="IPR018499">
    <property type="entry name" value="Tetraspanin/Peripherin"/>
</dbReference>
<keyword evidence="7 15" id="KW-0812">Transmembrane</keyword>
<evidence type="ECO:0000256" key="1">
    <source>
        <dbReference type="ARBA" id="ARBA00004613"/>
    </source>
</evidence>
<dbReference type="AlphaFoldDB" id="A0A8T0BH49"/>
<sequence>MISKIPIPAPEQSSTLFSNFLIEQSTSSSLHRDRGRDRGRDEGGSLCEHRGGNQRCCLTPQSPEGGVLESTESPNKGRSAEASRIETQTQSNEVQLFYCDLISEFEENLPEDFENSDLSKAILEMLHINKLSIPQQEKPHPYMKQIYHLLSTQESKQKSDPDGTLVQSFRSIQGTKYSNPGWIWFNLSYLQPSMTVAELILLRKTLHTEPLTVTVSVHSLSFETGNLSISGPLTEHLLTLDELPLSRYDVFNVTAALPHHAHGPHILGFQLRFRDESGSLVLHEALTQSLYCLNTSSLSQPLLVTYKVKTSEWQIFKRRQKQYCRESTYQIKQNSHLREQRSTNDTACKLYERLVDIHKTELGQWILQPTAFNISFCRGLCMTENANPFLADQKAKDKHLDNDKSLHCTSQETSPLTVMYRTRTKAGEGDLCGRAPMMSGKHYNGQEVSCCIKYFIFGFNIIFWLLGVAFLGIGLWAWSEKGVLSNISSITDLGGFDPVWLFLVVGGVMFILGFAGCIGALRENTVLLKFFSVFLGIIFFLELTAGVLAFVFKDWIKDQLFFFINNNIRAYRDDIDLQNLIDFTQEYWECCGAFSADDWDLNIYFNCTDNNHSREKCGVPFSCCNKDPAEDVINTQCGYDVRAKIDDEQKNYIYVKGCVPQFEKWLQDNLTIVAGIFIGIALLQIFGICLAQNLVSDIEAVQASCLFT</sequence>
<keyword evidence="6" id="KW-0964">Secreted</keyword>
<dbReference type="GO" id="GO:0005886">
    <property type="term" value="C:plasma membrane"/>
    <property type="evidence" value="ECO:0007669"/>
    <property type="project" value="UniProtKB-SubCell"/>
</dbReference>
<dbReference type="PANTHER" id="PTHR19282">
    <property type="entry name" value="TETRASPANIN"/>
    <property type="match status" value="1"/>
</dbReference>
<evidence type="ECO:0000256" key="4">
    <source>
        <dbReference type="ARBA" id="ARBA00006840"/>
    </source>
</evidence>
<dbReference type="FunFam" id="1.10.1450.10:FF:000001">
    <property type="entry name" value="Tetraspanin"/>
    <property type="match status" value="1"/>
</dbReference>
<evidence type="ECO:0000256" key="3">
    <source>
        <dbReference type="ARBA" id="ARBA00006656"/>
    </source>
</evidence>
<evidence type="ECO:0000256" key="9">
    <source>
        <dbReference type="ARBA" id="ARBA00023030"/>
    </source>
</evidence>
<feature type="transmembrane region" description="Helical" evidence="15">
    <location>
        <begin position="454"/>
        <end position="478"/>
    </location>
</feature>
<dbReference type="Gene3D" id="1.10.1450.10">
    <property type="entry name" value="Tetraspanin"/>
    <property type="match status" value="1"/>
</dbReference>
<evidence type="ECO:0000256" key="12">
    <source>
        <dbReference type="ARBA" id="ARBA00023180"/>
    </source>
</evidence>
<dbReference type="InterPro" id="IPR029034">
    <property type="entry name" value="Cystine-knot_cytokine"/>
</dbReference>
<keyword evidence="9 13" id="KW-0339">Growth factor</keyword>
<keyword evidence="11" id="KW-1015">Disulfide bond</keyword>
<comment type="similarity">
    <text evidence="3 13">Belongs to the TGF-beta family.</text>
</comment>
<feature type="region of interest" description="Disordered" evidence="14">
    <location>
        <begin position="25"/>
        <end position="88"/>
    </location>
</feature>
<evidence type="ECO:0000256" key="10">
    <source>
        <dbReference type="ARBA" id="ARBA00023136"/>
    </source>
</evidence>
<evidence type="ECO:0000256" key="14">
    <source>
        <dbReference type="SAM" id="MobiDB-lite"/>
    </source>
</evidence>
<evidence type="ECO:0000256" key="8">
    <source>
        <dbReference type="ARBA" id="ARBA00022989"/>
    </source>
</evidence>
<organism evidence="17 18">
    <name type="scientific">Silurus meridionalis</name>
    <name type="common">Southern catfish</name>
    <name type="synonym">Silurus soldatovi meridionalis</name>
    <dbReference type="NCBI Taxonomy" id="175797"/>
    <lineage>
        <taxon>Eukaryota</taxon>
        <taxon>Metazoa</taxon>
        <taxon>Chordata</taxon>
        <taxon>Craniata</taxon>
        <taxon>Vertebrata</taxon>
        <taxon>Euteleostomi</taxon>
        <taxon>Actinopterygii</taxon>
        <taxon>Neopterygii</taxon>
        <taxon>Teleostei</taxon>
        <taxon>Ostariophysi</taxon>
        <taxon>Siluriformes</taxon>
        <taxon>Siluridae</taxon>
        <taxon>Silurus</taxon>
    </lineage>
</organism>
<keyword evidence="10 15" id="KW-0472">Membrane</keyword>
<comment type="similarity">
    <text evidence="4">Belongs to the tetraspanin (TM4SF) family.</text>
</comment>
<evidence type="ECO:0000256" key="5">
    <source>
        <dbReference type="ARBA" id="ARBA00022475"/>
    </source>
</evidence>
<dbReference type="CDD" id="cd03159">
    <property type="entry name" value="TM4SF9_like_LEL"/>
    <property type="match status" value="1"/>
</dbReference>
<dbReference type="Proteomes" id="UP000606274">
    <property type="component" value="Unassembled WGS sequence"/>
</dbReference>
<dbReference type="GO" id="GO:0008083">
    <property type="term" value="F:growth factor activity"/>
    <property type="evidence" value="ECO:0007669"/>
    <property type="project" value="UniProtKB-KW"/>
</dbReference>
<feature type="transmembrane region" description="Helical" evidence="15">
    <location>
        <begin position="499"/>
        <end position="521"/>
    </location>
</feature>
<dbReference type="Gene3D" id="2.10.90.10">
    <property type="entry name" value="Cystine-knot cytokines"/>
    <property type="match status" value="1"/>
</dbReference>
<evidence type="ECO:0000256" key="2">
    <source>
        <dbReference type="ARBA" id="ARBA00004651"/>
    </source>
</evidence>
<comment type="subcellular location">
    <subcellularLocation>
        <location evidence="2">Cell membrane</location>
        <topology evidence="2">Multi-pass membrane protein</topology>
    </subcellularLocation>
    <subcellularLocation>
        <location evidence="1">Secreted</location>
    </subcellularLocation>
</comment>
<evidence type="ECO:0000256" key="15">
    <source>
        <dbReference type="SAM" id="Phobius"/>
    </source>
</evidence>
<dbReference type="PROSITE" id="PS51362">
    <property type="entry name" value="TGF_BETA_2"/>
    <property type="match status" value="1"/>
</dbReference>